<proteinExistence type="predicted"/>
<evidence type="ECO:0000256" key="2">
    <source>
        <dbReference type="SAM" id="MobiDB-lite"/>
    </source>
</evidence>
<dbReference type="OrthoDB" id="5876301at2759"/>
<feature type="compositionally biased region" description="Basic residues" evidence="2">
    <location>
        <begin position="8"/>
        <end position="20"/>
    </location>
</feature>
<gene>
    <name evidence="3" type="ORF">CAMP_LOCUS5734</name>
</gene>
<evidence type="ECO:0000313" key="4">
    <source>
        <dbReference type="Proteomes" id="UP001152747"/>
    </source>
</evidence>
<reference evidence="3" key="1">
    <citation type="submission" date="2022-11" db="EMBL/GenBank/DDBJ databases">
        <authorList>
            <person name="Kikuchi T."/>
        </authorList>
    </citation>
    <scope>NUCLEOTIDE SEQUENCE</scope>
    <source>
        <strain evidence="3">PS1010</strain>
    </source>
</reference>
<keyword evidence="4" id="KW-1185">Reference proteome</keyword>
<dbReference type="AlphaFoldDB" id="A0A9P1IH34"/>
<feature type="region of interest" description="Disordered" evidence="2">
    <location>
        <begin position="1"/>
        <end position="30"/>
    </location>
</feature>
<keyword evidence="1" id="KW-0175">Coiled coil</keyword>
<dbReference type="Proteomes" id="UP001152747">
    <property type="component" value="Unassembled WGS sequence"/>
</dbReference>
<dbReference type="EMBL" id="CANHGI010000002">
    <property type="protein sequence ID" value="CAI5443097.1"/>
    <property type="molecule type" value="Genomic_DNA"/>
</dbReference>
<accession>A0A9P1IH34</accession>
<protein>
    <submittedName>
        <fullName evidence="3">Uncharacterized protein</fullName>
    </submittedName>
</protein>
<evidence type="ECO:0000256" key="1">
    <source>
        <dbReference type="SAM" id="Coils"/>
    </source>
</evidence>
<comment type="caution">
    <text evidence="3">The sequence shown here is derived from an EMBL/GenBank/DDBJ whole genome shotgun (WGS) entry which is preliminary data.</text>
</comment>
<name>A0A9P1IH34_9PELO</name>
<evidence type="ECO:0000313" key="3">
    <source>
        <dbReference type="EMBL" id="CAI5443097.1"/>
    </source>
</evidence>
<feature type="coiled-coil region" evidence="1">
    <location>
        <begin position="34"/>
        <end position="68"/>
    </location>
</feature>
<sequence>MSSPISRRGSRGSRGAKRKQCGSDGSGDNDIYLTEEIVETVNELKNKVKSLEQQFENMKMDYKLVQDDNAKMKKMLAELSKADDNEKHQNVPIKLYSDVVGNKNKIRTPEAASARVQVSMSISRSLKQLENKSMIAIVENLPDTKNNDQDALDISTIESICSGGNIIAPTKIFRVKVAKPENVASRPLKICFSKSEDRNMFLAKFRKTSKELGLNGLADRTLRARRDMTFDELTVLRHSRKIAYEKNKEIGKFKFYVDDLEIKELKVPKDLLNKDSTDVQMEATVTENMSLSSAPSSSASTNQ</sequence>
<organism evidence="3 4">
    <name type="scientific">Caenorhabditis angaria</name>
    <dbReference type="NCBI Taxonomy" id="860376"/>
    <lineage>
        <taxon>Eukaryota</taxon>
        <taxon>Metazoa</taxon>
        <taxon>Ecdysozoa</taxon>
        <taxon>Nematoda</taxon>
        <taxon>Chromadorea</taxon>
        <taxon>Rhabditida</taxon>
        <taxon>Rhabditina</taxon>
        <taxon>Rhabditomorpha</taxon>
        <taxon>Rhabditoidea</taxon>
        <taxon>Rhabditidae</taxon>
        <taxon>Peloderinae</taxon>
        <taxon>Caenorhabditis</taxon>
    </lineage>
</organism>